<gene>
    <name evidence="1" type="ordered locus">Dbac_1261</name>
</gene>
<dbReference type="RefSeq" id="WP_015773459.1">
    <property type="nucleotide sequence ID" value="NC_013173.1"/>
</dbReference>
<evidence type="ECO:0000313" key="2">
    <source>
        <dbReference type="Proteomes" id="UP000002216"/>
    </source>
</evidence>
<reference evidence="1 2" key="1">
    <citation type="journal article" date="2009" name="Stand. Genomic Sci.">
        <title>Complete genome sequence of Desulfomicrobium baculatum type strain (X).</title>
        <authorList>
            <person name="Copeland A."/>
            <person name="Spring S."/>
            <person name="Goker M."/>
            <person name="Schneider S."/>
            <person name="Lapidus A."/>
            <person name="Del Rio T.G."/>
            <person name="Tice H."/>
            <person name="Cheng J.F."/>
            <person name="Chen F."/>
            <person name="Nolan M."/>
            <person name="Bruce D."/>
            <person name="Goodwin L."/>
            <person name="Pitluck S."/>
            <person name="Ivanova N."/>
            <person name="Mavrommatis K."/>
            <person name="Ovchinnikova G."/>
            <person name="Pati A."/>
            <person name="Chen A."/>
            <person name="Palaniappan K."/>
            <person name="Land M."/>
            <person name="Hauser L."/>
            <person name="Chang Y.J."/>
            <person name="Jeffries C.C."/>
            <person name="Meincke L."/>
            <person name="Sims D."/>
            <person name="Brettin T."/>
            <person name="Detter J.C."/>
            <person name="Han C."/>
            <person name="Chain P."/>
            <person name="Bristow J."/>
            <person name="Eisen J.A."/>
            <person name="Markowitz V."/>
            <person name="Hugenholtz P."/>
            <person name="Kyrpides N.C."/>
            <person name="Klenk H.P."/>
            <person name="Lucas S."/>
        </authorList>
    </citation>
    <scope>NUCLEOTIDE SEQUENCE [LARGE SCALE GENOMIC DNA]</scope>
    <source>
        <strain evidence="2">DSM 4028 / VKM B-1378 / X</strain>
    </source>
</reference>
<dbReference type="STRING" id="525897.Dbac_1261"/>
<sequence length="242" mass="27737">MEGRGNTETIWARIESCVEKAFDSNDALVRQCLKQWRDDAADLREYVRLSSIVHHIESDEVIEAVIDYFISGVRERIQSLRFQAAMNERLERLTLIRVKLGVVEGCLLRDTEEQRLVPEALSVVRVTKSANGAAYAKLIDAVMEFVCLSEYEQRHFVWPVVFGEDLAEFPQELSKFLLCQGKCGRDFVLKICKEPRVARLVRSDEDMPRPLLRLAAMVLDVGNSGAIENEWQSDFVTTQIRQ</sequence>
<dbReference type="HOGENOM" id="CLU_1145736_0_0_7"/>
<accession>C7LRY0</accession>
<protein>
    <submittedName>
        <fullName evidence="1">Uncharacterized protein</fullName>
    </submittedName>
</protein>
<proteinExistence type="predicted"/>
<dbReference type="Proteomes" id="UP000002216">
    <property type="component" value="Chromosome"/>
</dbReference>
<dbReference type="AlphaFoldDB" id="C7LRY0"/>
<evidence type="ECO:0000313" key="1">
    <source>
        <dbReference type="EMBL" id="ACU89363.1"/>
    </source>
</evidence>
<keyword evidence="2" id="KW-1185">Reference proteome</keyword>
<name>C7LRY0_DESBD</name>
<dbReference type="KEGG" id="dba:Dbac_1261"/>
<organism evidence="1 2">
    <name type="scientific">Desulfomicrobium baculatum (strain DSM 4028 / VKM B-1378 / X)</name>
    <name type="common">Desulfovibrio baculatus</name>
    <dbReference type="NCBI Taxonomy" id="525897"/>
    <lineage>
        <taxon>Bacteria</taxon>
        <taxon>Pseudomonadati</taxon>
        <taxon>Thermodesulfobacteriota</taxon>
        <taxon>Desulfovibrionia</taxon>
        <taxon>Desulfovibrionales</taxon>
        <taxon>Desulfomicrobiaceae</taxon>
        <taxon>Desulfomicrobium</taxon>
    </lineage>
</organism>
<dbReference type="EMBL" id="CP001629">
    <property type="protein sequence ID" value="ACU89363.1"/>
    <property type="molecule type" value="Genomic_DNA"/>
</dbReference>